<comment type="caution">
    <text evidence="1">The sequence shown here is derived from an EMBL/GenBank/DDBJ whole genome shotgun (WGS) entry which is preliminary data.</text>
</comment>
<dbReference type="Proteomes" id="UP000419144">
    <property type="component" value="Unassembled WGS sequence"/>
</dbReference>
<dbReference type="InterPro" id="IPR016706">
    <property type="entry name" value="Cleav_polyA_spec_factor_su5"/>
</dbReference>
<sequence>MLHRGLCGRHFPCLLAPCRFFSELLCFFASRVEKRGGNSVPCSVYAIQLPPSKEVCYAALPPISSAVSSTPRVLLFSSLLCLFASPTGDGPWGTVRFRALRLRGLPFLLVRLSVLLVPPYCTYTRDHGAGATMSLKTKLDIYPLENYTQTSVDVSNGHASVAAPKANLGAGSCVPFRPPNAIEKLMSLKKRCEEEPCVHSVEGVLLVHLHRHPHILLMKQINLRTRDADGMRTVPPSNTNAEITYRLPGGRCRRGEAEENCLLRKLGRHLLNEAKTPAGAAELANTANTDTVVDVGMSHNVSKAGSCFRVGEVLATWYRPHFTPHMYPYIPAHIAASSVREVRTIHLVHLEPTVYFNMVQEGVELVAAPLFDLYENSSKYGPIIASLPVLLSRVLINYCSTEY</sequence>
<dbReference type="EMBL" id="BLBS01000035">
    <property type="protein sequence ID" value="GET89390.1"/>
    <property type="molecule type" value="Genomic_DNA"/>
</dbReference>
<name>A0A640KI46_LEITA</name>
<reference evidence="1" key="1">
    <citation type="submission" date="2019-11" db="EMBL/GenBank/DDBJ databases">
        <title>Leishmania tarentolae CDS.</title>
        <authorList>
            <person name="Goto Y."/>
            <person name="Yamagishi J."/>
        </authorList>
    </citation>
    <scope>NUCLEOTIDE SEQUENCE [LARGE SCALE GENOMIC DNA]</scope>
    <source>
        <strain evidence="1">Parrot Tar II</strain>
    </source>
</reference>
<dbReference type="PANTHER" id="PTHR13047">
    <property type="entry name" value="PRE-MRNA CLEAVAGE FACTOR IM, 25KD SUBUNIT"/>
    <property type="match status" value="1"/>
</dbReference>
<dbReference type="OrthoDB" id="277288at2759"/>
<dbReference type="Gene3D" id="3.90.79.10">
    <property type="entry name" value="Nucleoside Triphosphate Pyrophosphohydrolase"/>
    <property type="match status" value="1"/>
</dbReference>
<dbReference type="GO" id="GO:0003729">
    <property type="term" value="F:mRNA binding"/>
    <property type="evidence" value="ECO:0007669"/>
    <property type="project" value="InterPro"/>
</dbReference>
<evidence type="ECO:0000313" key="1">
    <source>
        <dbReference type="EMBL" id="GET89390.1"/>
    </source>
</evidence>
<dbReference type="GO" id="GO:0005849">
    <property type="term" value="C:mRNA cleavage factor complex"/>
    <property type="evidence" value="ECO:0007669"/>
    <property type="project" value="InterPro"/>
</dbReference>
<protein>
    <recommendedName>
        <fullName evidence="3">Cleavage and polyadenylation specificity factor subunit 5</fullName>
    </recommendedName>
</protein>
<accession>A0A640KI46</accession>
<dbReference type="FunFam" id="3.90.79.10:FF:000086">
    <property type="entry name" value="Cleavage and polyadenylation specificity factor subunit 5"/>
    <property type="match status" value="1"/>
</dbReference>
<dbReference type="AlphaFoldDB" id="A0A640KI46"/>
<evidence type="ECO:0008006" key="3">
    <source>
        <dbReference type="Google" id="ProtNLM"/>
    </source>
</evidence>
<keyword evidence="2" id="KW-1185">Reference proteome</keyword>
<dbReference type="Pfam" id="PF13869">
    <property type="entry name" value="NUDIX_2"/>
    <property type="match status" value="1"/>
</dbReference>
<proteinExistence type="predicted"/>
<evidence type="ECO:0000313" key="2">
    <source>
        <dbReference type="Proteomes" id="UP000419144"/>
    </source>
</evidence>
<organism evidence="1 2">
    <name type="scientific">Leishmania tarentolae</name>
    <name type="common">Sauroleishmania tarentolae</name>
    <dbReference type="NCBI Taxonomy" id="5689"/>
    <lineage>
        <taxon>Eukaryota</taxon>
        <taxon>Discoba</taxon>
        <taxon>Euglenozoa</taxon>
        <taxon>Kinetoplastea</taxon>
        <taxon>Metakinetoplastina</taxon>
        <taxon>Trypanosomatida</taxon>
        <taxon>Trypanosomatidae</taxon>
        <taxon>Leishmaniinae</taxon>
        <taxon>Leishmania</taxon>
        <taxon>lizard Leishmania</taxon>
    </lineage>
</organism>
<dbReference type="GO" id="GO:0031124">
    <property type="term" value="P:mRNA 3'-end processing"/>
    <property type="evidence" value="ECO:0007669"/>
    <property type="project" value="InterPro"/>
</dbReference>
<dbReference type="VEuPathDB" id="TriTrypDB:LtaPh_2602800"/>
<gene>
    <name evidence="1" type="ORF">LtaPh_2602800</name>
</gene>